<gene>
    <name evidence="5" type="ORF">HPB48_019395</name>
</gene>
<dbReference type="AlphaFoldDB" id="A0A9J6GQ65"/>
<keyword evidence="6" id="KW-1185">Reference proteome</keyword>
<evidence type="ECO:0000313" key="5">
    <source>
        <dbReference type="EMBL" id="KAH9376800.1"/>
    </source>
</evidence>
<dbReference type="Gene3D" id="2.30.30.40">
    <property type="entry name" value="SH3 Domains"/>
    <property type="match status" value="1"/>
</dbReference>
<proteinExistence type="predicted"/>
<evidence type="ECO:0000256" key="2">
    <source>
        <dbReference type="PROSITE-ProRule" id="PRU00192"/>
    </source>
</evidence>
<evidence type="ECO:0000259" key="4">
    <source>
        <dbReference type="PROSITE" id="PS50002"/>
    </source>
</evidence>
<reference evidence="5 6" key="1">
    <citation type="journal article" date="2020" name="Cell">
        <title>Large-Scale Comparative Analyses of Tick Genomes Elucidate Their Genetic Diversity and Vector Capacities.</title>
        <authorList>
            <consortium name="Tick Genome and Microbiome Consortium (TIGMIC)"/>
            <person name="Jia N."/>
            <person name="Wang J."/>
            <person name="Shi W."/>
            <person name="Du L."/>
            <person name="Sun Y."/>
            <person name="Zhan W."/>
            <person name="Jiang J.F."/>
            <person name="Wang Q."/>
            <person name="Zhang B."/>
            <person name="Ji P."/>
            <person name="Bell-Sakyi L."/>
            <person name="Cui X.M."/>
            <person name="Yuan T.T."/>
            <person name="Jiang B.G."/>
            <person name="Yang W.F."/>
            <person name="Lam T.T."/>
            <person name="Chang Q.C."/>
            <person name="Ding S.J."/>
            <person name="Wang X.J."/>
            <person name="Zhu J.G."/>
            <person name="Ruan X.D."/>
            <person name="Zhao L."/>
            <person name="Wei J.T."/>
            <person name="Ye R.Z."/>
            <person name="Que T.C."/>
            <person name="Du C.H."/>
            <person name="Zhou Y.H."/>
            <person name="Cheng J.X."/>
            <person name="Dai P.F."/>
            <person name="Guo W.B."/>
            <person name="Han X.H."/>
            <person name="Huang E.J."/>
            <person name="Li L.F."/>
            <person name="Wei W."/>
            <person name="Gao Y.C."/>
            <person name="Liu J.Z."/>
            <person name="Shao H.Z."/>
            <person name="Wang X."/>
            <person name="Wang C.C."/>
            <person name="Yang T.C."/>
            <person name="Huo Q.B."/>
            <person name="Li W."/>
            <person name="Chen H.Y."/>
            <person name="Chen S.E."/>
            <person name="Zhou L.G."/>
            <person name="Ni X.B."/>
            <person name="Tian J.H."/>
            <person name="Sheng Y."/>
            <person name="Liu T."/>
            <person name="Pan Y.S."/>
            <person name="Xia L.Y."/>
            <person name="Li J."/>
            <person name="Zhao F."/>
            <person name="Cao W.C."/>
        </authorList>
    </citation>
    <scope>NUCLEOTIDE SEQUENCE [LARGE SCALE GENOMIC DNA]</scope>
    <source>
        <strain evidence="5">HaeL-2018</strain>
    </source>
</reference>
<dbReference type="PANTHER" id="PTHR14234:SF19">
    <property type="entry name" value="RIM-BINDING PROTEIN, ISOFORM F"/>
    <property type="match status" value="1"/>
</dbReference>
<evidence type="ECO:0000256" key="1">
    <source>
        <dbReference type="ARBA" id="ARBA00022443"/>
    </source>
</evidence>
<dbReference type="InterPro" id="IPR040325">
    <property type="entry name" value="RIMBP1/2/3"/>
</dbReference>
<dbReference type="Pfam" id="PF07653">
    <property type="entry name" value="SH3_2"/>
    <property type="match status" value="1"/>
</dbReference>
<dbReference type="InterPro" id="IPR036028">
    <property type="entry name" value="SH3-like_dom_sf"/>
</dbReference>
<keyword evidence="1 2" id="KW-0728">SH3 domain</keyword>
<dbReference type="OrthoDB" id="6426393at2759"/>
<dbReference type="Proteomes" id="UP000821853">
    <property type="component" value="Unassembled WGS sequence"/>
</dbReference>
<feature type="region of interest" description="Disordered" evidence="3">
    <location>
        <begin position="64"/>
        <end position="101"/>
    </location>
</feature>
<evidence type="ECO:0000256" key="3">
    <source>
        <dbReference type="SAM" id="MobiDB-lite"/>
    </source>
</evidence>
<dbReference type="GO" id="GO:0045202">
    <property type="term" value="C:synapse"/>
    <property type="evidence" value="ECO:0007669"/>
    <property type="project" value="GOC"/>
</dbReference>
<comment type="caution">
    <text evidence="5">The sequence shown here is derived from an EMBL/GenBank/DDBJ whole genome shotgun (WGS) entry which is preliminary data.</text>
</comment>
<dbReference type="VEuPathDB" id="VectorBase:HLOH_054406"/>
<dbReference type="EMBL" id="JABSTR010000008">
    <property type="protein sequence ID" value="KAH9376800.1"/>
    <property type="molecule type" value="Genomic_DNA"/>
</dbReference>
<dbReference type="SMART" id="SM00326">
    <property type="entry name" value="SH3"/>
    <property type="match status" value="1"/>
</dbReference>
<name>A0A9J6GQ65_HAELO</name>
<feature type="domain" description="SH3" evidence="4">
    <location>
        <begin position="1"/>
        <end position="61"/>
    </location>
</feature>
<dbReference type="SUPFAM" id="SSF50044">
    <property type="entry name" value="SH3-domain"/>
    <property type="match status" value="1"/>
</dbReference>
<accession>A0A9J6GQ65</accession>
<dbReference type="PROSITE" id="PS50002">
    <property type="entry name" value="SH3"/>
    <property type="match status" value="1"/>
</dbReference>
<dbReference type="GO" id="GO:0007274">
    <property type="term" value="P:neuromuscular synaptic transmission"/>
    <property type="evidence" value="ECO:0007669"/>
    <property type="project" value="TreeGrafter"/>
</dbReference>
<sequence length="101" mass="11001">MRWAPRFRRACAIIAAQSELAFSTGDVIYVYGDMDEDGFYFGECRGQQGLVPSNFLTEAPADYADSASAAGQQRPGGSRHGSMQHKGTRAPPLHFAGTLRF</sequence>
<protein>
    <recommendedName>
        <fullName evidence="4">SH3 domain-containing protein</fullName>
    </recommendedName>
</protein>
<dbReference type="InterPro" id="IPR001452">
    <property type="entry name" value="SH3_domain"/>
</dbReference>
<organism evidence="5 6">
    <name type="scientific">Haemaphysalis longicornis</name>
    <name type="common">Bush tick</name>
    <dbReference type="NCBI Taxonomy" id="44386"/>
    <lineage>
        <taxon>Eukaryota</taxon>
        <taxon>Metazoa</taxon>
        <taxon>Ecdysozoa</taxon>
        <taxon>Arthropoda</taxon>
        <taxon>Chelicerata</taxon>
        <taxon>Arachnida</taxon>
        <taxon>Acari</taxon>
        <taxon>Parasitiformes</taxon>
        <taxon>Ixodida</taxon>
        <taxon>Ixodoidea</taxon>
        <taxon>Ixodidae</taxon>
        <taxon>Haemaphysalinae</taxon>
        <taxon>Haemaphysalis</taxon>
    </lineage>
</organism>
<dbReference type="PANTHER" id="PTHR14234">
    <property type="entry name" value="RIM BINDING PROTEIN-RELATED"/>
    <property type="match status" value="1"/>
</dbReference>
<evidence type="ECO:0000313" key="6">
    <source>
        <dbReference type="Proteomes" id="UP000821853"/>
    </source>
</evidence>